<gene>
    <name evidence="2" type="ORF">NDU88_002230</name>
</gene>
<name>A0AAV7W025_PLEWA</name>
<feature type="region of interest" description="Disordered" evidence="1">
    <location>
        <begin position="1"/>
        <end position="63"/>
    </location>
</feature>
<feature type="compositionally biased region" description="Basic and acidic residues" evidence="1">
    <location>
        <begin position="1"/>
        <end position="29"/>
    </location>
</feature>
<protein>
    <submittedName>
        <fullName evidence="2">Uncharacterized protein</fullName>
    </submittedName>
</protein>
<comment type="caution">
    <text evidence="2">The sequence shown here is derived from an EMBL/GenBank/DDBJ whole genome shotgun (WGS) entry which is preliminary data.</text>
</comment>
<proteinExistence type="predicted"/>
<evidence type="ECO:0000313" key="2">
    <source>
        <dbReference type="EMBL" id="KAJ1206833.1"/>
    </source>
</evidence>
<organism evidence="2 3">
    <name type="scientific">Pleurodeles waltl</name>
    <name type="common">Iberian ribbed newt</name>
    <dbReference type="NCBI Taxonomy" id="8319"/>
    <lineage>
        <taxon>Eukaryota</taxon>
        <taxon>Metazoa</taxon>
        <taxon>Chordata</taxon>
        <taxon>Craniata</taxon>
        <taxon>Vertebrata</taxon>
        <taxon>Euteleostomi</taxon>
        <taxon>Amphibia</taxon>
        <taxon>Batrachia</taxon>
        <taxon>Caudata</taxon>
        <taxon>Salamandroidea</taxon>
        <taxon>Salamandridae</taxon>
        <taxon>Pleurodelinae</taxon>
        <taxon>Pleurodeles</taxon>
    </lineage>
</organism>
<reference evidence="2" key="1">
    <citation type="journal article" date="2022" name="bioRxiv">
        <title>Sequencing and chromosome-scale assembly of the giantPleurodeles waltlgenome.</title>
        <authorList>
            <person name="Brown T."/>
            <person name="Elewa A."/>
            <person name="Iarovenko S."/>
            <person name="Subramanian E."/>
            <person name="Araus A.J."/>
            <person name="Petzold A."/>
            <person name="Susuki M."/>
            <person name="Suzuki K.-i.T."/>
            <person name="Hayashi T."/>
            <person name="Toyoda A."/>
            <person name="Oliveira C."/>
            <person name="Osipova E."/>
            <person name="Leigh N.D."/>
            <person name="Simon A."/>
            <person name="Yun M.H."/>
        </authorList>
    </citation>
    <scope>NUCLEOTIDE SEQUENCE</scope>
    <source>
        <strain evidence="2">20211129_DDA</strain>
        <tissue evidence="2">Liver</tissue>
    </source>
</reference>
<evidence type="ECO:0000313" key="3">
    <source>
        <dbReference type="Proteomes" id="UP001066276"/>
    </source>
</evidence>
<evidence type="ECO:0000256" key="1">
    <source>
        <dbReference type="SAM" id="MobiDB-lite"/>
    </source>
</evidence>
<accession>A0AAV7W025</accession>
<sequence>MKTPDEDKQVLEAREQKGEVDSDREKNLDWRGTTGKTAGRDEEEALESRFGQKAKQADRNDRRPVKDLLTHHIPGGMWFNQLRAHTQVLSAF</sequence>
<dbReference type="AlphaFoldDB" id="A0AAV7W025"/>
<keyword evidence="3" id="KW-1185">Reference proteome</keyword>
<dbReference type="EMBL" id="JANPWB010000002">
    <property type="protein sequence ID" value="KAJ1206833.1"/>
    <property type="molecule type" value="Genomic_DNA"/>
</dbReference>
<dbReference type="Proteomes" id="UP001066276">
    <property type="component" value="Chromosome 1_2"/>
</dbReference>